<dbReference type="AlphaFoldDB" id="A0A5M6I793"/>
<dbReference type="Proteomes" id="UP000324065">
    <property type="component" value="Unassembled WGS sequence"/>
</dbReference>
<evidence type="ECO:0000313" key="2">
    <source>
        <dbReference type="Proteomes" id="UP000324065"/>
    </source>
</evidence>
<dbReference type="Pfam" id="PF06252">
    <property type="entry name" value="GemA"/>
    <property type="match status" value="1"/>
</dbReference>
<dbReference type="InterPro" id="IPR009363">
    <property type="entry name" value="Phage_Mu_Gp16"/>
</dbReference>
<sequence length="236" mass="25661">MTAARRPAPDRAGMIRAVHAAARARGLDGDAYRAMLRQYGGADSCRDMTARQLMAVLDHLNGHKPKVPTRRVRPIATGVPGLAKARALWLDLWVLGEVSDASESALEAYAQRMTKGVAGQAGQGVARLEWLDGEPLDRLIKGLRGWLNRVAPRLDRPDTPIQVGGQNLGGRPKVRVAWEQARRLEALGVDVGPAGLLTRPDAALDRLLAERGRVLREAMTAQAIEAPLSTWLRKRG</sequence>
<proteinExistence type="predicted"/>
<protein>
    <submittedName>
        <fullName evidence="1">Regulatory protein GemA</fullName>
    </submittedName>
</protein>
<reference evidence="1 2" key="1">
    <citation type="submission" date="2019-09" db="EMBL/GenBank/DDBJ databases">
        <title>Genome sequence of Roseospira marina, one of the more divergent members of the non-sulfur purple photosynthetic bacterial family, the Rhodospirillaceae.</title>
        <authorList>
            <person name="Meyer T."/>
            <person name="Kyndt J."/>
        </authorList>
    </citation>
    <scope>NUCLEOTIDE SEQUENCE [LARGE SCALE GENOMIC DNA]</scope>
    <source>
        <strain evidence="1 2">DSM 15113</strain>
    </source>
</reference>
<accession>A0A5M6I793</accession>
<gene>
    <name evidence="1" type="ORF">F1188_19370</name>
</gene>
<evidence type="ECO:0000313" key="1">
    <source>
        <dbReference type="EMBL" id="KAA5603757.1"/>
    </source>
</evidence>
<dbReference type="OrthoDB" id="7353918at2"/>
<comment type="caution">
    <text evidence="1">The sequence shown here is derived from an EMBL/GenBank/DDBJ whole genome shotgun (WGS) entry which is preliminary data.</text>
</comment>
<keyword evidence="2" id="KW-1185">Reference proteome</keyword>
<dbReference type="EMBL" id="VWPJ01000032">
    <property type="protein sequence ID" value="KAA5603757.1"/>
    <property type="molecule type" value="Genomic_DNA"/>
</dbReference>
<dbReference type="RefSeq" id="WP_150064101.1">
    <property type="nucleotide sequence ID" value="NZ_JACHII010000029.1"/>
</dbReference>
<organism evidence="1 2">
    <name type="scientific">Roseospira marina</name>
    <dbReference type="NCBI Taxonomy" id="140057"/>
    <lineage>
        <taxon>Bacteria</taxon>
        <taxon>Pseudomonadati</taxon>
        <taxon>Pseudomonadota</taxon>
        <taxon>Alphaproteobacteria</taxon>
        <taxon>Rhodospirillales</taxon>
        <taxon>Rhodospirillaceae</taxon>
        <taxon>Roseospira</taxon>
    </lineage>
</organism>
<name>A0A5M6I793_9PROT</name>